<evidence type="ECO:0000259" key="4">
    <source>
        <dbReference type="Pfam" id="PF08279"/>
    </source>
</evidence>
<gene>
    <name evidence="7" type="ORF">ACFPJA_16170</name>
</gene>
<comment type="caution">
    <text evidence="7">The sequence shown here is derived from an EMBL/GenBank/DDBJ whole genome shotgun (WGS) entry which is preliminary data.</text>
</comment>
<dbReference type="Pfam" id="PF24034">
    <property type="entry name" value="DUF7343"/>
    <property type="match status" value="1"/>
</dbReference>
<keyword evidence="2" id="KW-0238">DNA-binding</keyword>
<evidence type="ECO:0000256" key="1">
    <source>
        <dbReference type="ARBA" id="ARBA00023015"/>
    </source>
</evidence>
<dbReference type="RefSeq" id="WP_122106803.1">
    <property type="nucleotide sequence ID" value="NZ_JBHSKV010000023.1"/>
</dbReference>
<dbReference type="CDD" id="cd00090">
    <property type="entry name" value="HTH_ARSR"/>
    <property type="match status" value="1"/>
</dbReference>
<dbReference type="GO" id="GO:0006355">
    <property type="term" value="P:regulation of DNA-templated transcription"/>
    <property type="evidence" value="ECO:0007669"/>
    <property type="project" value="UniProtKB-ARBA"/>
</dbReference>
<dbReference type="InterPro" id="IPR036390">
    <property type="entry name" value="WH_DNA-bd_sf"/>
</dbReference>
<proteinExistence type="predicted"/>
<accession>A0ABD5QVU3</accession>
<dbReference type="InterPro" id="IPR051081">
    <property type="entry name" value="HTH_MetalResp_TranReg"/>
</dbReference>
<feature type="domain" description="DUF7343" evidence="5">
    <location>
        <begin position="21"/>
        <end position="63"/>
    </location>
</feature>
<protein>
    <submittedName>
        <fullName evidence="7">HTH domain-containing protein</fullName>
    </submittedName>
</protein>
<feature type="domain" description="Helix-turn-helix type 11" evidence="4">
    <location>
        <begin position="94"/>
        <end position="131"/>
    </location>
</feature>
<dbReference type="InterPro" id="IPR036388">
    <property type="entry name" value="WH-like_DNA-bd_sf"/>
</dbReference>
<dbReference type="Pfam" id="PF24271">
    <property type="entry name" value="HVO_2833_C"/>
    <property type="match status" value="1"/>
</dbReference>
<organism evidence="7 8">
    <name type="scientific">Halorubrum glutamatedens</name>
    <dbReference type="NCBI Taxonomy" id="2707018"/>
    <lineage>
        <taxon>Archaea</taxon>
        <taxon>Methanobacteriati</taxon>
        <taxon>Methanobacteriota</taxon>
        <taxon>Stenosarchaea group</taxon>
        <taxon>Halobacteria</taxon>
        <taxon>Halobacteriales</taxon>
        <taxon>Haloferacaceae</taxon>
        <taxon>Halorubrum</taxon>
    </lineage>
</organism>
<dbReference type="PANTHER" id="PTHR33154">
    <property type="entry name" value="TRANSCRIPTIONAL REGULATOR, ARSR FAMILY"/>
    <property type="match status" value="1"/>
</dbReference>
<sequence length="316" mass="36321">MISVSHLRVISQLIDGGDPEVSISTLADQLEWSTSHASRVITELEAYGCVQTKQSGREKLVSLTEIEPIEQLEGLLTEYRHMDLPALIAGSGLQILYYLDRGRTATELAERSGVSRATVYRRLDDLQLVGVIGKSKSRYRLNEPFTVLASIARGLFHQKHRRETREHVVGLNFLWETHDEYLFACDSDISTEEFHLTGPALFGEFGVPLLTRDRRHYFWTDRLTEVDPVELVCHTLLIDDGSRYRTYCLLLIQKQDIDRTELRERAEHYHPEATIDLLTIVDGLIEYLETSGETTAEHLPEWEEFKQTAREYEVTL</sequence>
<evidence type="ECO:0000313" key="7">
    <source>
        <dbReference type="EMBL" id="MFC5136245.1"/>
    </source>
</evidence>
<keyword evidence="3" id="KW-0804">Transcription</keyword>
<dbReference type="Proteomes" id="UP001596145">
    <property type="component" value="Unassembled WGS sequence"/>
</dbReference>
<evidence type="ECO:0000256" key="2">
    <source>
        <dbReference type="ARBA" id="ARBA00023125"/>
    </source>
</evidence>
<dbReference type="InterPro" id="IPR056528">
    <property type="entry name" value="HVO_2833_C"/>
</dbReference>
<evidence type="ECO:0000259" key="5">
    <source>
        <dbReference type="Pfam" id="PF24034"/>
    </source>
</evidence>
<keyword evidence="1" id="KW-0805">Transcription regulation</keyword>
<dbReference type="EMBL" id="JBHSKV010000023">
    <property type="protein sequence ID" value="MFC5136245.1"/>
    <property type="molecule type" value="Genomic_DNA"/>
</dbReference>
<dbReference type="SUPFAM" id="SSF46785">
    <property type="entry name" value="Winged helix' DNA-binding domain"/>
    <property type="match status" value="2"/>
</dbReference>
<dbReference type="AlphaFoldDB" id="A0ABD5QVU3"/>
<keyword evidence="8" id="KW-1185">Reference proteome</keyword>
<evidence type="ECO:0000259" key="6">
    <source>
        <dbReference type="Pfam" id="PF24271"/>
    </source>
</evidence>
<dbReference type="GO" id="GO:0003677">
    <property type="term" value="F:DNA binding"/>
    <property type="evidence" value="ECO:0007669"/>
    <property type="project" value="UniProtKB-KW"/>
</dbReference>
<feature type="domain" description="HVO-2833 C-terminal" evidence="6">
    <location>
        <begin position="192"/>
        <end position="314"/>
    </location>
</feature>
<dbReference type="PANTHER" id="PTHR33154:SF33">
    <property type="entry name" value="TRANSCRIPTIONAL REPRESSOR SDPR"/>
    <property type="match status" value="1"/>
</dbReference>
<dbReference type="InterPro" id="IPR055767">
    <property type="entry name" value="DUF7343"/>
</dbReference>
<reference evidence="7 8" key="1">
    <citation type="journal article" date="2019" name="Int. J. Syst. Evol. Microbiol.">
        <title>The Global Catalogue of Microorganisms (GCM) 10K type strain sequencing project: providing services to taxonomists for standard genome sequencing and annotation.</title>
        <authorList>
            <consortium name="The Broad Institute Genomics Platform"/>
            <consortium name="The Broad Institute Genome Sequencing Center for Infectious Disease"/>
            <person name="Wu L."/>
            <person name="Ma J."/>
        </authorList>
    </citation>
    <scope>NUCLEOTIDE SEQUENCE [LARGE SCALE GENOMIC DNA]</scope>
    <source>
        <strain evidence="7 8">CGMCC 1.16026</strain>
    </source>
</reference>
<dbReference type="Gene3D" id="1.10.10.10">
    <property type="entry name" value="Winged helix-like DNA-binding domain superfamily/Winged helix DNA-binding domain"/>
    <property type="match status" value="2"/>
</dbReference>
<evidence type="ECO:0000256" key="3">
    <source>
        <dbReference type="ARBA" id="ARBA00023163"/>
    </source>
</evidence>
<dbReference type="Pfam" id="PF08279">
    <property type="entry name" value="HTH_11"/>
    <property type="match status" value="1"/>
</dbReference>
<evidence type="ECO:0000313" key="8">
    <source>
        <dbReference type="Proteomes" id="UP001596145"/>
    </source>
</evidence>
<dbReference type="InterPro" id="IPR013196">
    <property type="entry name" value="HTH_11"/>
</dbReference>
<dbReference type="InterPro" id="IPR011991">
    <property type="entry name" value="ArsR-like_HTH"/>
</dbReference>
<name>A0ABD5QVU3_9EURY</name>